<dbReference type="STRING" id="1122189.SAMN02745165_00118"/>
<dbReference type="InterPro" id="IPR045584">
    <property type="entry name" value="Pilin-like"/>
</dbReference>
<dbReference type="PRINTS" id="PR00813">
    <property type="entry name" value="BCTERIALGSPG"/>
</dbReference>
<dbReference type="InterPro" id="IPR000983">
    <property type="entry name" value="Bac_GSPG_pilin"/>
</dbReference>
<dbReference type="GO" id="GO:0015627">
    <property type="term" value="C:type II protein secretion system complex"/>
    <property type="evidence" value="ECO:0007669"/>
    <property type="project" value="InterPro"/>
</dbReference>
<dbReference type="InterPro" id="IPR012902">
    <property type="entry name" value="N_methyl_site"/>
</dbReference>
<gene>
    <name evidence="3" type="ORF">SAMN02745165_00118</name>
</gene>
<dbReference type="EMBL" id="FQZT01000001">
    <property type="protein sequence ID" value="SHI46376.1"/>
    <property type="molecule type" value="Genomic_DNA"/>
</dbReference>
<dbReference type="Gene3D" id="3.30.700.10">
    <property type="entry name" value="Glycoprotein, Type 4 Pilin"/>
    <property type="match status" value="1"/>
</dbReference>
<dbReference type="NCBIfam" id="TIGR02532">
    <property type="entry name" value="IV_pilin_GFxxxE"/>
    <property type="match status" value="1"/>
</dbReference>
<reference evidence="3 4" key="1">
    <citation type="submission" date="2016-11" db="EMBL/GenBank/DDBJ databases">
        <authorList>
            <person name="Jaros S."/>
            <person name="Januszkiewicz K."/>
            <person name="Wedrychowicz H."/>
        </authorList>
    </citation>
    <scope>NUCLEOTIDE SEQUENCE [LARGE SCALE GENOMIC DNA]</scope>
    <source>
        <strain evidence="3 4">DSM 5091</strain>
    </source>
</reference>
<keyword evidence="2" id="KW-1133">Transmembrane helix</keyword>
<keyword evidence="1" id="KW-0488">Methylation</keyword>
<dbReference type="Pfam" id="PF07963">
    <property type="entry name" value="N_methyl"/>
    <property type="match status" value="1"/>
</dbReference>
<feature type="transmembrane region" description="Helical" evidence="2">
    <location>
        <begin position="12"/>
        <end position="38"/>
    </location>
</feature>
<keyword evidence="2" id="KW-0472">Membrane</keyword>
<protein>
    <submittedName>
        <fullName evidence="3">General secretion pathway protein G</fullName>
    </submittedName>
</protein>
<organism evidence="3 4">
    <name type="scientific">Malonomonas rubra DSM 5091</name>
    <dbReference type="NCBI Taxonomy" id="1122189"/>
    <lineage>
        <taxon>Bacteria</taxon>
        <taxon>Pseudomonadati</taxon>
        <taxon>Thermodesulfobacteriota</taxon>
        <taxon>Desulfuromonadia</taxon>
        <taxon>Desulfuromonadales</taxon>
        <taxon>Geopsychrobacteraceae</taxon>
        <taxon>Malonomonas</taxon>
    </lineage>
</organism>
<dbReference type="RefSeq" id="WP_139249263.1">
    <property type="nucleotide sequence ID" value="NZ_FQZT01000001.1"/>
</dbReference>
<dbReference type="SUPFAM" id="SSF54523">
    <property type="entry name" value="Pili subunits"/>
    <property type="match status" value="1"/>
</dbReference>
<dbReference type="GO" id="GO:0015628">
    <property type="term" value="P:protein secretion by the type II secretion system"/>
    <property type="evidence" value="ECO:0007669"/>
    <property type="project" value="InterPro"/>
</dbReference>
<evidence type="ECO:0000313" key="4">
    <source>
        <dbReference type="Proteomes" id="UP000184171"/>
    </source>
</evidence>
<evidence type="ECO:0000313" key="3">
    <source>
        <dbReference type="EMBL" id="SHI46376.1"/>
    </source>
</evidence>
<dbReference type="PROSITE" id="PS00409">
    <property type="entry name" value="PROKAR_NTER_METHYL"/>
    <property type="match status" value="1"/>
</dbReference>
<keyword evidence="2" id="KW-0812">Transmembrane</keyword>
<evidence type="ECO:0000256" key="1">
    <source>
        <dbReference type="ARBA" id="ARBA00022481"/>
    </source>
</evidence>
<proteinExistence type="predicted"/>
<accession>A0A1M6BCE5</accession>
<dbReference type="AlphaFoldDB" id="A0A1M6BCE5"/>
<keyword evidence="4" id="KW-1185">Reference proteome</keyword>
<dbReference type="Proteomes" id="UP000184171">
    <property type="component" value="Unassembled WGS sequence"/>
</dbReference>
<evidence type="ECO:0000256" key="2">
    <source>
        <dbReference type="SAM" id="Phobius"/>
    </source>
</evidence>
<sequence>MGVFSNKSGLTLIELVIAIALMAILAATVIPLAEVTVIRTKELELRRSLRTLRTAIDEYHKDYQDAVAQKKIFAEVDASGYPEELELLLEGNDWGGLFPFKKKYLRRIPRDPFDKYDDGWGLRSYDDEPDTTVWGGNDIYDVYSQSDGIALDGTYYRDW</sequence>
<name>A0A1M6BCE5_MALRU</name>